<protein>
    <submittedName>
        <fullName evidence="2">Uncharacterized protein</fullName>
    </submittedName>
</protein>
<dbReference type="EMBL" id="JBFCZG010000001">
    <property type="protein sequence ID" value="KAL3427814.1"/>
    <property type="molecule type" value="Genomic_DNA"/>
</dbReference>
<feature type="region of interest" description="Disordered" evidence="1">
    <location>
        <begin position="229"/>
        <end position="295"/>
    </location>
</feature>
<proteinExistence type="predicted"/>
<feature type="compositionally biased region" description="Low complexity" evidence="1">
    <location>
        <begin position="229"/>
        <end position="244"/>
    </location>
</feature>
<feature type="compositionally biased region" description="Polar residues" evidence="1">
    <location>
        <begin position="1"/>
        <end position="13"/>
    </location>
</feature>
<name>A0ABR4PWS8_9HELO</name>
<feature type="compositionally biased region" description="Acidic residues" evidence="1">
    <location>
        <begin position="55"/>
        <end position="64"/>
    </location>
</feature>
<accession>A0ABR4PWS8</accession>
<gene>
    <name evidence="2" type="ORF">PVAG01_01323</name>
</gene>
<sequence length="295" mass="30537">MSGTNGSNYQAYLNSIRARNPNPSGNAGNHNAGPPPLLNHPNAPAFSQVIRSEDINSDDDCSDDPDTRPPTTRHGSMHSAAPFPPAPPSYLNMPNFSQGAPPLPNGKCKNAAAVGDGLDSPSSITIQVAVPLNVTGDQNRVSIEPAASASSITNSIVQAVRGLTMTQNGGAPLVGEKGKLRPFKISVDAEVAVQGTGNVVGQKAFDADADTGKAAPENTWAVAARALQKPQVVQPKPQQTTPGQPVKPEPSAPGTAAKRLVINNIQKNMMDANEDGGNDAGARAAPDSNKRPRTE</sequence>
<evidence type="ECO:0000313" key="3">
    <source>
        <dbReference type="Proteomes" id="UP001629113"/>
    </source>
</evidence>
<feature type="region of interest" description="Disordered" evidence="1">
    <location>
        <begin position="1"/>
        <end position="104"/>
    </location>
</feature>
<evidence type="ECO:0000256" key="1">
    <source>
        <dbReference type="SAM" id="MobiDB-lite"/>
    </source>
</evidence>
<comment type="caution">
    <text evidence="2">The sequence shown here is derived from an EMBL/GenBank/DDBJ whole genome shotgun (WGS) entry which is preliminary data.</text>
</comment>
<dbReference type="Proteomes" id="UP001629113">
    <property type="component" value="Unassembled WGS sequence"/>
</dbReference>
<evidence type="ECO:0000313" key="2">
    <source>
        <dbReference type="EMBL" id="KAL3427814.1"/>
    </source>
</evidence>
<reference evidence="2 3" key="1">
    <citation type="submission" date="2024-06" db="EMBL/GenBank/DDBJ databases">
        <title>Complete genome of Phlyctema vagabunda strain 19-DSS-EL-015.</title>
        <authorList>
            <person name="Fiorenzani C."/>
        </authorList>
    </citation>
    <scope>NUCLEOTIDE SEQUENCE [LARGE SCALE GENOMIC DNA]</scope>
    <source>
        <strain evidence="2 3">19-DSS-EL-015</strain>
    </source>
</reference>
<keyword evidence="3" id="KW-1185">Reference proteome</keyword>
<organism evidence="2 3">
    <name type="scientific">Phlyctema vagabunda</name>
    <dbReference type="NCBI Taxonomy" id="108571"/>
    <lineage>
        <taxon>Eukaryota</taxon>
        <taxon>Fungi</taxon>
        <taxon>Dikarya</taxon>
        <taxon>Ascomycota</taxon>
        <taxon>Pezizomycotina</taxon>
        <taxon>Leotiomycetes</taxon>
        <taxon>Helotiales</taxon>
        <taxon>Dermateaceae</taxon>
        <taxon>Phlyctema</taxon>
    </lineage>
</organism>